<proteinExistence type="predicted"/>
<keyword evidence="3" id="KW-1185">Reference proteome</keyword>
<dbReference type="GeneID" id="94428135"/>
<dbReference type="VEuPathDB" id="ToxoDB:CSUI_004739"/>
<dbReference type="Proteomes" id="UP000221165">
    <property type="component" value="Unassembled WGS sequence"/>
</dbReference>
<evidence type="ECO:0000313" key="3">
    <source>
        <dbReference type="Proteomes" id="UP000221165"/>
    </source>
</evidence>
<comment type="caution">
    <text evidence="2">The sequence shown here is derived from an EMBL/GenBank/DDBJ whole genome shotgun (WGS) entry which is preliminary data.</text>
</comment>
<dbReference type="EMBL" id="MIGC01002258">
    <property type="protein sequence ID" value="PHJ21416.1"/>
    <property type="molecule type" value="Genomic_DNA"/>
</dbReference>
<gene>
    <name evidence="2" type="ORF">CSUI_004739</name>
</gene>
<evidence type="ECO:0000256" key="1">
    <source>
        <dbReference type="SAM" id="MobiDB-lite"/>
    </source>
</evidence>
<name>A0A2C6L0G3_9APIC</name>
<dbReference type="RefSeq" id="XP_067923099.1">
    <property type="nucleotide sequence ID" value="XM_068064924.1"/>
</dbReference>
<organism evidence="2 3">
    <name type="scientific">Cystoisospora suis</name>
    <dbReference type="NCBI Taxonomy" id="483139"/>
    <lineage>
        <taxon>Eukaryota</taxon>
        <taxon>Sar</taxon>
        <taxon>Alveolata</taxon>
        <taxon>Apicomplexa</taxon>
        <taxon>Conoidasida</taxon>
        <taxon>Coccidia</taxon>
        <taxon>Eucoccidiorida</taxon>
        <taxon>Eimeriorina</taxon>
        <taxon>Sarcocystidae</taxon>
        <taxon>Cystoisospora</taxon>
    </lineage>
</organism>
<accession>A0A2C6L0G3</accession>
<dbReference type="AlphaFoldDB" id="A0A2C6L0G3"/>
<protein>
    <submittedName>
        <fullName evidence="2">Uncharacterized protein</fullName>
    </submittedName>
</protein>
<reference evidence="2 3" key="1">
    <citation type="journal article" date="2017" name="Int. J. Parasitol.">
        <title>The genome of the protozoan parasite Cystoisospora suis and a reverse vaccinology approach to identify vaccine candidates.</title>
        <authorList>
            <person name="Palmieri N."/>
            <person name="Shrestha A."/>
            <person name="Ruttkowski B."/>
            <person name="Beck T."/>
            <person name="Vogl C."/>
            <person name="Tomley F."/>
            <person name="Blake D.P."/>
            <person name="Joachim A."/>
        </authorList>
    </citation>
    <scope>NUCLEOTIDE SEQUENCE [LARGE SCALE GENOMIC DNA]</scope>
    <source>
        <strain evidence="2 3">Wien I</strain>
    </source>
</reference>
<evidence type="ECO:0000313" key="2">
    <source>
        <dbReference type="EMBL" id="PHJ21416.1"/>
    </source>
</evidence>
<feature type="region of interest" description="Disordered" evidence="1">
    <location>
        <begin position="1"/>
        <end position="28"/>
    </location>
</feature>
<sequence>MGRQDRARRQTTPKRTGTFKSGFGGTARPASKPFLWLVGLHRNVAPRQAVGQGNTRFLVSLLLAEAAVPITRRVDTVQCINPSEKVTVFSVLQKCGPEIAASCVL</sequence>